<evidence type="ECO:0000256" key="2">
    <source>
        <dbReference type="ARBA" id="ARBA00022448"/>
    </source>
</evidence>
<dbReference type="Proteomes" id="UP000008809">
    <property type="component" value="Chromosome"/>
</dbReference>
<keyword evidence="6 9" id="KW-1133">Transmembrane helix</keyword>
<keyword evidence="2" id="KW-0813">Transport</keyword>
<dbReference type="CDD" id="cd06582">
    <property type="entry name" value="TM_PBP1_LivH_like"/>
    <property type="match status" value="1"/>
</dbReference>
<evidence type="ECO:0000313" key="11">
    <source>
        <dbReference type="Proteomes" id="UP000008809"/>
    </source>
</evidence>
<organism evidence="10 11">
    <name type="scientific">Rhodopseudomonas palustris (strain HaA2)</name>
    <dbReference type="NCBI Taxonomy" id="316058"/>
    <lineage>
        <taxon>Bacteria</taxon>
        <taxon>Pseudomonadati</taxon>
        <taxon>Pseudomonadota</taxon>
        <taxon>Alphaproteobacteria</taxon>
        <taxon>Hyphomicrobiales</taxon>
        <taxon>Nitrobacteraceae</taxon>
        <taxon>Rhodopseudomonas</taxon>
    </lineage>
</organism>
<sequence>MNGTMALILAQDGLTTGIIYALLSLSILLVFLVTRILWVPAGEFVTMGALTMGILQKNEAPATVWLLAALGAVTLLREAIRSFRTGQWSGWWPTVAFCAGIPAVVVVATLKLAPMGLPIFAQVLLTLAITVPMAPMIYRSAFMDLAGSSVLVLLFVAVAVHYLLTGLGLVFFGPDGMRTAPFIPGRLDIGFTRISWHLLLVVAVALSLTAILFAFFERTFWGKSMRAVAVNRKGARLVGIKPETAGTIAFSIAGLIGCLSGILIAPVTGIYYDSGFLIGLRGFVGAVLGGLASFPTAIVGSIFVGLFESYASFFASAYKEAIVFSLLVPILIWRSVVERRRSGLSDDAE</sequence>
<evidence type="ECO:0000256" key="3">
    <source>
        <dbReference type="ARBA" id="ARBA00022475"/>
    </source>
</evidence>
<protein>
    <submittedName>
        <fullName evidence="10">Inner-membrane translocator</fullName>
    </submittedName>
</protein>
<keyword evidence="7 9" id="KW-0472">Membrane</keyword>
<feature type="transmembrane region" description="Helical" evidence="9">
    <location>
        <begin position="283"/>
        <end position="307"/>
    </location>
</feature>
<accession>Q2J2A6</accession>
<dbReference type="KEGG" id="rpb:RPB_0693"/>
<feature type="transmembrane region" description="Helical" evidence="9">
    <location>
        <begin position="150"/>
        <end position="173"/>
    </location>
</feature>
<feature type="transmembrane region" description="Helical" evidence="9">
    <location>
        <begin position="194"/>
        <end position="216"/>
    </location>
</feature>
<feature type="transmembrane region" description="Helical" evidence="9">
    <location>
        <begin position="117"/>
        <end position="138"/>
    </location>
</feature>
<keyword evidence="4 9" id="KW-0812">Transmembrane</keyword>
<feature type="transmembrane region" description="Helical" evidence="9">
    <location>
        <begin position="18"/>
        <end position="39"/>
    </location>
</feature>
<feature type="transmembrane region" description="Helical" evidence="9">
    <location>
        <begin position="60"/>
        <end position="79"/>
    </location>
</feature>
<feature type="transmembrane region" description="Helical" evidence="9">
    <location>
        <begin position="248"/>
        <end position="271"/>
    </location>
</feature>
<keyword evidence="11" id="KW-1185">Reference proteome</keyword>
<evidence type="ECO:0000256" key="1">
    <source>
        <dbReference type="ARBA" id="ARBA00004651"/>
    </source>
</evidence>
<name>Q2J2A6_RHOP2</name>
<comment type="subcellular location">
    <subcellularLocation>
        <location evidence="1">Cell membrane</location>
        <topology evidence="1">Multi-pass membrane protein</topology>
    </subcellularLocation>
</comment>
<dbReference type="GO" id="GO:0005886">
    <property type="term" value="C:plasma membrane"/>
    <property type="evidence" value="ECO:0007669"/>
    <property type="project" value="UniProtKB-SubCell"/>
</dbReference>
<keyword evidence="5" id="KW-0029">Amino-acid transport</keyword>
<evidence type="ECO:0000256" key="5">
    <source>
        <dbReference type="ARBA" id="ARBA00022970"/>
    </source>
</evidence>
<dbReference type="EMBL" id="CP000250">
    <property type="protein sequence ID" value="ABD05404.1"/>
    <property type="molecule type" value="Genomic_DNA"/>
</dbReference>
<comment type="similarity">
    <text evidence="8">Belongs to the binding-protein-dependent transport system permease family. LivHM subfamily.</text>
</comment>
<evidence type="ECO:0000256" key="6">
    <source>
        <dbReference type="ARBA" id="ARBA00022989"/>
    </source>
</evidence>
<evidence type="ECO:0000256" key="9">
    <source>
        <dbReference type="SAM" id="Phobius"/>
    </source>
</evidence>
<dbReference type="InterPro" id="IPR001851">
    <property type="entry name" value="ABC_transp_permease"/>
</dbReference>
<feature type="transmembrane region" description="Helical" evidence="9">
    <location>
        <begin position="313"/>
        <end position="333"/>
    </location>
</feature>
<evidence type="ECO:0000256" key="8">
    <source>
        <dbReference type="ARBA" id="ARBA00037998"/>
    </source>
</evidence>
<gene>
    <name evidence="10" type="ordered locus">RPB_0693</name>
</gene>
<dbReference type="GO" id="GO:0006865">
    <property type="term" value="P:amino acid transport"/>
    <property type="evidence" value="ECO:0007669"/>
    <property type="project" value="UniProtKB-KW"/>
</dbReference>
<evidence type="ECO:0000256" key="4">
    <source>
        <dbReference type="ARBA" id="ARBA00022692"/>
    </source>
</evidence>
<dbReference type="PANTHER" id="PTHR11795">
    <property type="entry name" value="BRANCHED-CHAIN AMINO ACID TRANSPORT SYSTEM PERMEASE PROTEIN LIVH"/>
    <property type="match status" value="1"/>
</dbReference>
<evidence type="ECO:0000313" key="10">
    <source>
        <dbReference type="EMBL" id="ABD05404.1"/>
    </source>
</evidence>
<dbReference type="GO" id="GO:0022857">
    <property type="term" value="F:transmembrane transporter activity"/>
    <property type="evidence" value="ECO:0007669"/>
    <property type="project" value="InterPro"/>
</dbReference>
<dbReference type="HOGENOM" id="CLU_039929_0_0_5"/>
<dbReference type="PANTHER" id="PTHR11795:SF450">
    <property type="entry name" value="ABC TRANSPORTER PERMEASE PROTEIN"/>
    <property type="match status" value="1"/>
</dbReference>
<evidence type="ECO:0000256" key="7">
    <source>
        <dbReference type="ARBA" id="ARBA00023136"/>
    </source>
</evidence>
<dbReference type="eggNOG" id="COG0559">
    <property type="taxonomic scope" value="Bacteria"/>
</dbReference>
<dbReference type="Pfam" id="PF02653">
    <property type="entry name" value="BPD_transp_2"/>
    <property type="match status" value="1"/>
</dbReference>
<proteinExistence type="inferred from homology"/>
<keyword evidence="3" id="KW-1003">Cell membrane</keyword>
<dbReference type="InterPro" id="IPR052157">
    <property type="entry name" value="BCAA_transport_permease"/>
</dbReference>
<feature type="transmembrane region" description="Helical" evidence="9">
    <location>
        <begin position="91"/>
        <end position="110"/>
    </location>
</feature>
<reference evidence="10 11" key="1">
    <citation type="submission" date="2006-01" db="EMBL/GenBank/DDBJ databases">
        <title>Complete sequence of Rhodopseudomonas palustris HaA2.</title>
        <authorList>
            <consortium name="US DOE Joint Genome Institute"/>
            <person name="Copeland A."/>
            <person name="Lucas S."/>
            <person name="Lapidus A."/>
            <person name="Barry K."/>
            <person name="Detter J.C."/>
            <person name="Glavina T."/>
            <person name="Hammon N."/>
            <person name="Israni S."/>
            <person name="Pitluck S."/>
            <person name="Chain P."/>
            <person name="Malfatti S."/>
            <person name="Shin M."/>
            <person name="Vergez L."/>
            <person name="Schmutz J."/>
            <person name="Larimer F."/>
            <person name="Land M."/>
            <person name="Hauser L."/>
            <person name="Pelletier D.A."/>
            <person name="Kyrpides N."/>
            <person name="Anderson I."/>
            <person name="Oda Y."/>
            <person name="Harwood C.S."/>
            <person name="Richardson P."/>
        </authorList>
    </citation>
    <scope>NUCLEOTIDE SEQUENCE [LARGE SCALE GENOMIC DNA]</scope>
    <source>
        <strain evidence="10 11">HaA2</strain>
    </source>
</reference>
<dbReference type="STRING" id="316058.RPB_0693"/>
<dbReference type="AlphaFoldDB" id="Q2J2A6"/>
<dbReference type="OrthoDB" id="8254706at2"/>